<dbReference type="Proteomes" id="UP000280861">
    <property type="component" value="Unassembled WGS sequence"/>
</dbReference>
<name>A0A3P5X282_9MICC</name>
<proteinExistence type="predicted"/>
<keyword evidence="2" id="KW-1185">Reference proteome</keyword>
<accession>A0A3P5X282</accession>
<dbReference type="InterPro" id="IPR041881">
    <property type="entry name" value="PqqD_sf"/>
</dbReference>
<dbReference type="InterPro" id="IPR008792">
    <property type="entry name" value="PQQD"/>
</dbReference>
<organism evidence="1 2">
    <name type="scientific">Arthrobacter ulcerisalmonis</name>
    <dbReference type="NCBI Taxonomy" id="2483813"/>
    <lineage>
        <taxon>Bacteria</taxon>
        <taxon>Bacillati</taxon>
        <taxon>Actinomycetota</taxon>
        <taxon>Actinomycetes</taxon>
        <taxon>Micrococcales</taxon>
        <taxon>Micrococcaceae</taxon>
        <taxon>Arthrobacter</taxon>
    </lineage>
</organism>
<gene>
    <name evidence="1" type="primary">pqqD</name>
    <name evidence="1" type="ORF">PSET11_01425</name>
</gene>
<evidence type="ECO:0000313" key="2">
    <source>
        <dbReference type="Proteomes" id="UP000280861"/>
    </source>
</evidence>
<protein>
    <submittedName>
        <fullName evidence="1">Coenzyme PQQ synthesis protein D</fullName>
    </submittedName>
</protein>
<reference evidence="1 2" key="1">
    <citation type="submission" date="2018-11" db="EMBL/GenBank/DDBJ databases">
        <authorList>
            <person name="Criscuolo A."/>
        </authorList>
    </citation>
    <scope>NUCLEOTIDE SEQUENCE [LARGE SCALE GENOMIC DNA]</scope>
    <source>
        <strain evidence="1">AT11b</strain>
    </source>
</reference>
<dbReference type="Gene3D" id="1.10.10.1150">
    <property type="entry name" value="Coenzyme PQQ synthesis protein D (PqqD)"/>
    <property type="match status" value="1"/>
</dbReference>
<dbReference type="AlphaFoldDB" id="A0A3P5X282"/>
<dbReference type="EMBL" id="UXAU01000020">
    <property type="protein sequence ID" value="VDC24716.1"/>
    <property type="molecule type" value="Genomic_DNA"/>
</dbReference>
<dbReference type="Pfam" id="PF05402">
    <property type="entry name" value="PqqD"/>
    <property type="match status" value="1"/>
</dbReference>
<evidence type="ECO:0000313" key="1">
    <source>
        <dbReference type="EMBL" id="VDC24716.1"/>
    </source>
</evidence>
<sequence>MASEGYPEVPSGRVMDSYVWVADLLDTIKVVRAWASRAIASPAVCNLYARGTAVDSTVWQRGSLVALVESDDGARVALLQLDAEQPVVLEGSAAAIWSLINGRRTANDIVAELREQFAVEGDEVPAQLADFLTGLALQRLIEPAP</sequence>